<feature type="domain" description="Glycoside hydrolase family 5" evidence="10">
    <location>
        <begin position="146"/>
        <end position="326"/>
    </location>
</feature>
<evidence type="ECO:0000256" key="9">
    <source>
        <dbReference type="SAM" id="SignalP"/>
    </source>
</evidence>
<evidence type="ECO:0000313" key="12">
    <source>
        <dbReference type="Proteomes" id="UP000054321"/>
    </source>
</evidence>
<dbReference type="Gene3D" id="3.20.20.80">
    <property type="entry name" value="Glycosidases"/>
    <property type="match status" value="1"/>
</dbReference>
<keyword evidence="7 11" id="KW-0378">Hydrolase</keyword>
<evidence type="ECO:0000313" key="11">
    <source>
        <dbReference type="EMBL" id="KIN01743.1"/>
    </source>
</evidence>
<keyword evidence="12" id="KW-1185">Reference proteome</keyword>
<dbReference type="Proteomes" id="UP000054321">
    <property type="component" value="Unassembled WGS sequence"/>
</dbReference>
<dbReference type="InterPro" id="IPR001547">
    <property type="entry name" value="Glyco_hydro_5"/>
</dbReference>
<evidence type="ECO:0000256" key="2">
    <source>
        <dbReference type="ARBA" id="ARBA00004613"/>
    </source>
</evidence>
<dbReference type="InParanoid" id="A0A0C3DIB3"/>
<dbReference type="AlphaFoldDB" id="A0A0C3DIB3"/>
<evidence type="ECO:0000256" key="4">
    <source>
        <dbReference type="ARBA" id="ARBA00012706"/>
    </source>
</evidence>
<name>A0A0C3DIB3_OIDMZ</name>
<keyword evidence="8" id="KW-0326">Glycosidase</keyword>
<evidence type="ECO:0000256" key="6">
    <source>
        <dbReference type="ARBA" id="ARBA00022729"/>
    </source>
</evidence>
<dbReference type="InterPro" id="IPR017853">
    <property type="entry name" value="GH"/>
</dbReference>
<evidence type="ECO:0000256" key="7">
    <source>
        <dbReference type="ARBA" id="ARBA00022801"/>
    </source>
</evidence>
<evidence type="ECO:0000256" key="5">
    <source>
        <dbReference type="ARBA" id="ARBA00022525"/>
    </source>
</evidence>
<sequence length="459" mass="50637">MAVIKLSALALLTLAAAAPSRSPSEVGSLTSAINSIFPKGGAPLTPQILQTFLQPNEVNIARNSYVYRDGTTLRLLGDHWTASGANVYWLGLDENVIPPAGEPFYPPFSASYPTLGRITEVMSTLVTMGAKLIRSQTLGISVGNPLSMMPTYGVVNEQAFTTMDWAVFQARQHGLRIMAPLVDDYDYYHGGKFTFLRWGGYNITGSESPLPPETMEFYTNSTIITMFKNYIHALMTHINPYTGLTYAQDPTIIAYETGNELNGIVWGDKDVPVSWVREICQYIKQLGPNKLCVDGTYGVNTTHFAVSEIDIFSDHFYPLNTTLLESDIAVVKTANRVYLAGEIDWTGLNGGQQLQGDSLASFYDAILARQNDTEPVVAGSLFWSLFGRDVPDCSIYVNHTDGFTMQYGNPSNTAVVNAKISLMREHYFAMQGISVDDYLPSVACPHNYIPGYEAEYTYL</sequence>
<dbReference type="GO" id="GO:0005576">
    <property type="term" value="C:extracellular region"/>
    <property type="evidence" value="ECO:0007669"/>
    <property type="project" value="UniProtKB-SubCell"/>
</dbReference>
<dbReference type="SUPFAM" id="SSF51445">
    <property type="entry name" value="(Trans)glycosidases"/>
    <property type="match status" value="1"/>
</dbReference>
<comment type="catalytic activity">
    <reaction evidence="1">
        <text>Random hydrolysis of (1-&gt;4)-beta-D-mannosidic linkages in mannans, galactomannans and glucomannans.</text>
        <dbReference type="EC" id="3.2.1.78"/>
    </reaction>
</comment>
<evidence type="ECO:0000256" key="8">
    <source>
        <dbReference type="ARBA" id="ARBA00023295"/>
    </source>
</evidence>
<accession>A0A0C3DIB3</accession>
<dbReference type="Pfam" id="PF26410">
    <property type="entry name" value="GH5_mannosidase"/>
    <property type="match status" value="1"/>
</dbReference>
<comment type="subcellular location">
    <subcellularLocation>
        <location evidence="2">Secreted</location>
    </subcellularLocation>
</comment>
<proteinExistence type="inferred from homology"/>
<feature type="chain" id="PRO_5002163510" description="mannan endo-1,4-beta-mannosidase" evidence="9">
    <location>
        <begin position="18"/>
        <end position="459"/>
    </location>
</feature>
<dbReference type="STRING" id="913774.A0A0C3DIB3"/>
<dbReference type="PANTHER" id="PTHR31451:SF39">
    <property type="entry name" value="MANNAN ENDO-1,4-BETA-MANNOSIDASE 1"/>
    <property type="match status" value="1"/>
</dbReference>
<feature type="signal peptide" evidence="9">
    <location>
        <begin position="1"/>
        <end position="17"/>
    </location>
</feature>
<comment type="similarity">
    <text evidence="3">Belongs to the glycosyl hydrolase 5 (cellulase A) family.</text>
</comment>
<dbReference type="InterPro" id="IPR045053">
    <property type="entry name" value="MAN-like"/>
</dbReference>
<reference evidence="11 12" key="1">
    <citation type="submission" date="2014-04" db="EMBL/GenBank/DDBJ databases">
        <authorList>
            <consortium name="DOE Joint Genome Institute"/>
            <person name="Kuo A."/>
            <person name="Martino E."/>
            <person name="Perotto S."/>
            <person name="Kohler A."/>
            <person name="Nagy L.G."/>
            <person name="Floudas D."/>
            <person name="Copeland A."/>
            <person name="Barry K.W."/>
            <person name="Cichocki N."/>
            <person name="Veneault-Fourrey C."/>
            <person name="LaButti K."/>
            <person name="Lindquist E.A."/>
            <person name="Lipzen A."/>
            <person name="Lundell T."/>
            <person name="Morin E."/>
            <person name="Murat C."/>
            <person name="Sun H."/>
            <person name="Tunlid A."/>
            <person name="Henrissat B."/>
            <person name="Grigoriev I.V."/>
            <person name="Hibbett D.S."/>
            <person name="Martin F."/>
            <person name="Nordberg H.P."/>
            <person name="Cantor M.N."/>
            <person name="Hua S.X."/>
        </authorList>
    </citation>
    <scope>NUCLEOTIDE SEQUENCE [LARGE SCALE GENOMIC DNA]</scope>
    <source>
        <strain evidence="11 12">Zn</strain>
    </source>
</reference>
<dbReference type="GO" id="GO:0016985">
    <property type="term" value="F:mannan endo-1,4-beta-mannosidase activity"/>
    <property type="evidence" value="ECO:0007669"/>
    <property type="project" value="UniProtKB-EC"/>
</dbReference>
<dbReference type="PANTHER" id="PTHR31451">
    <property type="match status" value="1"/>
</dbReference>
<protein>
    <recommendedName>
        <fullName evidence="4">mannan endo-1,4-beta-mannosidase</fullName>
        <ecNumber evidence="4">3.2.1.78</ecNumber>
    </recommendedName>
</protein>
<keyword evidence="6 9" id="KW-0732">Signal</keyword>
<dbReference type="EC" id="3.2.1.78" evidence="4"/>
<organism evidence="11 12">
    <name type="scientific">Oidiodendron maius (strain Zn)</name>
    <dbReference type="NCBI Taxonomy" id="913774"/>
    <lineage>
        <taxon>Eukaryota</taxon>
        <taxon>Fungi</taxon>
        <taxon>Dikarya</taxon>
        <taxon>Ascomycota</taxon>
        <taxon>Pezizomycotina</taxon>
        <taxon>Leotiomycetes</taxon>
        <taxon>Leotiomycetes incertae sedis</taxon>
        <taxon>Myxotrichaceae</taxon>
        <taxon>Oidiodendron</taxon>
    </lineage>
</organism>
<keyword evidence="5" id="KW-0964">Secreted</keyword>
<gene>
    <name evidence="11" type="ORF">OIDMADRAFT_144402</name>
</gene>
<dbReference type="HOGENOM" id="CLU_032232_2_0_1"/>
<dbReference type="EMBL" id="KN832875">
    <property type="protein sequence ID" value="KIN01743.1"/>
    <property type="molecule type" value="Genomic_DNA"/>
</dbReference>
<evidence type="ECO:0000259" key="10">
    <source>
        <dbReference type="Pfam" id="PF26410"/>
    </source>
</evidence>
<dbReference type="OrthoDB" id="428177at2759"/>
<evidence type="ECO:0000256" key="3">
    <source>
        <dbReference type="ARBA" id="ARBA00005641"/>
    </source>
</evidence>
<reference evidence="12" key="2">
    <citation type="submission" date="2015-01" db="EMBL/GenBank/DDBJ databases">
        <title>Evolutionary Origins and Diversification of the Mycorrhizal Mutualists.</title>
        <authorList>
            <consortium name="DOE Joint Genome Institute"/>
            <consortium name="Mycorrhizal Genomics Consortium"/>
            <person name="Kohler A."/>
            <person name="Kuo A."/>
            <person name="Nagy L.G."/>
            <person name="Floudas D."/>
            <person name="Copeland A."/>
            <person name="Barry K.W."/>
            <person name="Cichocki N."/>
            <person name="Veneault-Fourrey C."/>
            <person name="LaButti K."/>
            <person name="Lindquist E.A."/>
            <person name="Lipzen A."/>
            <person name="Lundell T."/>
            <person name="Morin E."/>
            <person name="Murat C."/>
            <person name="Riley R."/>
            <person name="Ohm R."/>
            <person name="Sun H."/>
            <person name="Tunlid A."/>
            <person name="Henrissat B."/>
            <person name="Grigoriev I.V."/>
            <person name="Hibbett D.S."/>
            <person name="Martin F."/>
        </authorList>
    </citation>
    <scope>NUCLEOTIDE SEQUENCE [LARGE SCALE GENOMIC DNA]</scope>
    <source>
        <strain evidence="12">Zn</strain>
    </source>
</reference>
<evidence type="ECO:0000256" key="1">
    <source>
        <dbReference type="ARBA" id="ARBA00001678"/>
    </source>
</evidence>